<evidence type="ECO:0000256" key="3">
    <source>
        <dbReference type="ARBA" id="ARBA00022729"/>
    </source>
</evidence>
<keyword evidence="8" id="KW-1185">Reference proteome</keyword>
<dbReference type="PANTHER" id="PTHR38776:SF1">
    <property type="entry name" value="MLTA-INTERACTING PROTEIN-RELATED"/>
    <property type="match status" value="1"/>
</dbReference>
<keyword evidence="3 6" id="KW-0732">Signal</keyword>
<dbReference type="RefSeq" id="WP_114470686.1">
    <property type="nucleotide sequence ID" value="NZ_QPJK01000008.1"/>
</dbReference>
<name>A0A368XJP4_9BURK</name>
<comment type="similarity">
    <text evidence="2">Belongs to the MipA/OmpV family.</text>
</comment>
<keyword evidence="5" id="KW-0998">Cell outer membrane</keyword>
<protein>
    <submittedName>
        <fullName evidence="7">Outer membrane scaffolding protein for murein synthesis (MipA/OmpV family)</fullName>
    </submittedName>
</protein>
<dbReference type="OrthoDB" id="8562138at2"/>
<evidence type="ECO:0000256" key="2">
    <source>
        <dbReference type="ARBA" id="ARBA00005722"/>
    </source>
</evidence>
<dbReference type="Pfam" id="PF06629">
    <property type="entry name" value="MipA"/>
    <property type="match status" value="1"/>
</dbReference>
<proteinExistence type="inferred from homology"/>
<accession>A0A368XJP4</accession>
<evidence type="ECO:0000256" key="6">
    <source>
        <dbReference type="SAM" id="SignalP"/>
    </source>
</evidence>
<organism evidence="7 8">
    <name type="scientific">Pseudorhodoferax soli</name>
    <dbReference type="NCBI Taxonomy" id="545864"/>
    <lineage>
        <taxon>Bacteria</taxon>
        <taxon>Pseudomonadati</taxon>
        <taxon>Pseudomonadota</taxon>
        <taxon>Betaproteobacteria</taxon>
        <taxon>Burkholderiales</taxon>
        <taxon>Comamonadaceae</taxon>
    </lineage>
</organism>
<feature type="chain" id="PRO_5017042894" evidence="6">
    <location>
        <begin position="34"/>
        <end position="270"/>
    </location>
</feature>
<evidence type="ECO:0000313" key="7">
    <source>
        <dbReference type="EMBL" id="RCW68162.1"/>
    </source>
</evidence>
<comment type="subcellular location">
    <subcellularLocation>
        <location evidence="1">Cell outer membrane</location>
    </subcellularLocation>
</comment>
<reference evidence="7 8" key="1">
    <citation type="submission" date="2018-07" db="EMBL/GenBank/DDBJ databases">
        <title>Genomic Encyclopedia of Type Strains, Phase IV (KMG-IV): sequencing the most valuable type-strain genomes for metagenomic binning, comparative biology and taxonomic classification.</title>
        <authorList>
            <person name="Goeker M."/>
        </authorList>
    </citation>
    <scope>NUCLEOTIDE SEQUENCE [LARGE SCALE GENOMIC DNA]</scope>
    <source>
        <strain evidence="7 8">DSM 21634</strain>
    </source>
</reference>
<dbReference type="GO" id="GO:0009279">
    <property type="term" value="C:cell outer membrane"/>
    <property type="evidence" value="ECO:0007669"/>
    <property type="project" value="UniProtKB-SubCell"/>
</dbReference>
<evidence type="ECO:0000256" key="4">
    <source>
        <dbReference type="ARBA" id="ARBA00023136"/>
    </source>
</evidence>
<evidence type="ECO:0000256" key="5">
    <source>
        <dbReference type="ARBA" id="ARBA00023237"/>
    </source>
</evidence>
<dbReference type="PANTHER" id="PTHR38776">
    <property type="entry name" value="MLTA-INTERACTING PROTEIN-RELATED"/>
    <property type="match status" value="1"/>
</dbReference>
<dbReference type="AlphaFoldDB" id="A0A368XJP4"/>
<dbReference type="InterPro" id="IPR010583">
    <property type="entry name" value="MipA"/>
</dbReference>
<keyword evidence="4" id="KW-0472">Membrane</keyword>
<dbReference type="GO" id="GO:0009252">
    <property type="term" value="P:peptidoglycan biosynthetic process"/>
    <property type="evidence" value="ECO:0007669"/>
    <property type="project" value="TreeGrafter"/>
</dbReference>
<evidence type="ECO:0000313" key="8">
    <source>
        <dbReference type="Proteomes" id="UP000252884"/>
    </source>
</evidence>
<feature type="signal peptide" evidence="6">
    <location>
        <begin position="1"/>
        <end position="33"/>
    </location>
</feature>
<gene>
    <name evidence="7" type="ORF">DES41_108344</name>
</gene>
<sequence>MHHSTSLSFSLPTPRLRAALAACALAVAGLGSAAAQTAGSGGTDSGSASQWGLGVGLGYERKPYRDFDDKARALPLLMFENRHVSLLGTRADLKLPAYGPVAFSLRARYAFDGYDAGDSPFLAGMAERKDSLWLGGSATWRAGFGTLSAELLGDASGHSKGAQFRLQMERRIQRGDFGFTPRIAGHWMDDKYVDYYYGVQAGEARVGRAFHRGDAAVNVELGVRVDYALAPRQSVFLDVSATRLGDAIQDSPLVDRSGTAGVRVGYLYRF</sequence>
<comment type="caution">
    <text evidence="7">The sequence shown here is derived from an EMBL/GenBank/DDBJ whole genome shotgun (WGS) entry which is preliminary data.</text>
</comment>
<dbReference type="EMBL" id="QPJK01000008">
    <property type="protein sequence ID" value="RCW68162.1"/>
    <property type="molecule type" value="Genomic_DNA"/>
</dbReference>
<evidence type="ECO:0000256" key="1">
    <source>
        <dbReference type="ARBA" id="ARBA00004442"/>
    </source>
</evidence>
<dbReference type="Proteomes" id="UP000252884">
    <property type="component" value="Unassembled WGS sequence"/>
</dbReference>